<evidence type="ECO:0000313" key="3">
    <source>
        <dbReference type="Proteomes" id="UP001314903"/>
    </source>
</evidence>
<dbReference type="Proteomes" id="UP001314903">
    <property type="component" value="Unassembled WGS sequence"/>
</dbReference>
<dbReference type="RefSeq" id="WP_209661698.1">
    <property type="nucleotide sequence ID" value="NZ_JAGGLI010000034.1"/>
</dbReference>
<proteinExistence type="predicted"/>
<reference evidence="2 3" key="1">
    <citation type="submission" date="2021-03" db="EMBL/GenBank/DDBJ databases">
        <title>Genomic Encyclopedia of Type Strains, Phase IV (KMG-IV): sequencing the most valuable type-strain genomes for metagenomic binning, comparative biology and taxonomic classification.</title>
        <authorList>
            <person name="Goeker M."/>
        </authorList>
    </citation>
    <scope>NUCLEOTIDE SEQUENCE [LARGE SCALE GENOMIC DNA]</scope>
    <source>
        <strain evidence="2 3">DSM 27512</strain>
    </source>
</reference>
<gene>
    <name evidence="2" type="ORF">J2Z35_002469</name>
</gene>
<accession>A0ABS4KPV3</accession>
<dbReference type="SMART" id="SM00530">
    <property type="entry name" value="HTH_XRE"/>
    <property type="match status" value="1"/>
</dbReference>
<organism evidence="2 3">
    <name type="scientific">Acetoanaerobium pronyense</name>
    <dbReference type="NCBI Taxonomy" id="1482736"/>
    <lineage>
        <taxon>Bacteria</taxon>
        <taxon>Bacillati</taxon>
        <taxon>Bacillota</taxon>
        <taxon>Clostridia</taxon>
        <taxon>Peptostreptococcales</taxon>
        <taxon>Filifactoraceae</taxon>
        <taxon>Acetoanaerobium</taxon>
    </lineage>
</organism>
<dbReference type="SUPFAM" id="SSF47413">
    <property type="entry name" value="lambda repressor-like DNA-binding domains"/>
    <property type="match status" value="1"/>
</dbReference>
<dbReference type="Pfam" id="PF01381">
    <property type="entry name" value="HTH_3"/>
    <property type="match status" value="1"/>
</dbReference>
<dbReference type="CDD" id="cd00093">
    <property type="entry name" value="HTH_XRE"/>
    <property type="match status" value="1"/>
</dbReference>
<dbReference type="PROSITE" id="PS50943">
    <property type="entry name" value="HTH_CROC1"/>
    <property type="match status" value="1"/>
</dbReference>
<dbReference type="EMBL" id="JAGGLI010000034">
    <property type="protein sequence ID" value="MBP2028639.1"/>
    <property type="molecule type" value="Genomic_DNA"/>
</dbReference>
<dbReference type="Gene3D" id="1.25.40.10">
    <property type="entry name" value="Tetratricopeptide repeat domain"/>
    <property type="match status" value="1"/>
</dbReference>
<feature type="domain" description="HTH cro/C1-type" evidence="1">
    <location>
        <begin position="14"/>
        <end position="69"/>
    </location>
</feature>
<dbReference type="Gene3D" id="1.10.260.40">
    <property type="entry name" value="lambda repressor-like DNA-binding domains"/>
    <property type="match status" value="1"/>
</dbReference>
<comment type="caution">
    <text evidence="2">The sequence shown here is derived from an EMBL/GenBank/DDBJ whole genome shotgun (WGS) entry which is preliminary data.</text>
</comment>
<dbReference type="InterPro" id="IPR010982">
    <property type="entry name" value="Lambda_DNA-bd_dom_sf"/>
</dbReference>
<name>A0ABS4KPV3_9FIRM</name>
<dbReference type="InterPro" id="IPR011990">
    <property type="entry name" value="TPR-like_helical_dom_sf"/>
</dbReference>
<dbReference type="InterPro" id="IPR001387">
    <property type="entry name" value="Cro/C1-type_HTH"/>
</dbReference>
<protein>
    <submittedName>
        <fullName evidence="2">Transcriptional regulator with XRE-family HTH domain</fullName>
    </submittedName>
</protein>
<sequence length="314" mass="37095">MFESFNTEEFGKFLRDVRESLNLTQSNVERMTGLNRDTVRRIEQGKVLIRYDTLVLLSSAYKKDLLEDLKTYGSSSILLNYYRKLDDLIIHYDVETLQDLKRDFKNFSKTEKIDNPIDYNSKKQFDKLLSGISKYNSKYPEKSYEDFFQAMLLGNPLFNISDYKNYKYTILEMRILLMLALVLSFHNKFIDSNEILIYCLEQINLNKNSTMNEKLLGIKLYSNISYNYHRNDNHVLALKYADEGLDFCKKSYIFYGLANLLYRKGMAQYFLEVLDYKSSLQQSVNMLIIENKNDLAQKYVEVTKESYGIILDLE</sequence>
<keyword evidence="3" id="KW-1185">Reference proteome</keyword>
<evidence type="ECO:0000259" key="1">
    <source>
        <dbReference type="PROSITE" id="PS50943"/>
    </source>
</evidence>
<evidence type="ECO:0000313" key="2">
    <source>
        <dbReference type="EMBL" id="MBP2028639.1"/>
    </source>
</evidence>